<name>A0A6A1VFJ1_9ROSI</name>
<reference evidence="3 4" key="1">
    <citation type="journal article" date="2019" name="Plant Biotechnol. J.">
        <title>The red bayberry genome and genetic basis of sex determination.</title>
        <authorList>
            <person name="Jia H.M."/>
            <person name="Jia H.J."/>
            <person name="Cai Q.L."/>
            <person name="Wang Y."/>
            <person name="Zhao H.B."/>
            <person name="Yang W.F."/>
            <person name="Wang G.Y."/>
            <person name="Li Y.H."/>
            <person name="Zhan D.L."/>
            <person name="Shen Y.T."/>
            <person name="Niu Q.F."/>
            <person name="Chang L."/>
            <person name="Qiu J."/>
            <person name="Zhao L."/>
            <person name="Xie H.B."/>
            <person name="Fu W.Y."/>
            <person name="Jin J."/>
            <person name="Li X.W."/>
            <person name="Jiao Y."/>
            <person name="Zhou C.C."/>
            <person name="Tu T."/>
            <person name="Chai C.Y."/>
            <person name="Gao J.L."/>
            <person name="Fan L.J."/>
            <person name="van de Weg E."/>
            <person name="Wang J.Y."/>
            <person name="Gao Z.S."/>
        </authorList>
    </citation>
    <scope>NUCLEOTIDE SEQUENCE [LARGE SCALE GENOMIC DNA]</scope>
    <source>
        <tissue evidence="3">Leaves</tissue>
    </source>
</reference>
<feature type="compositionally biased region" description="Polar residues" evidence="1">
    <location>
        <begin position="1"/>
        <end position="12"/>
    </location>
</feature>
<feature type="region of interest" description="Disordered" evidence="1">
    <location>
        <begin position="408"/>
        <end position="491"/>
    </location>
</feature>
<feature type="compositionally biased region" description="Polar residues" evidence="1">
    <location>
        <begin position="107"/>
        <end position="130"/>
    </location>
</feature>
<dbReference type="SMART" id="SM01054">
    <property type="entry name" value="CaM_binding"/>
    <property type="match status" value="1"/>
</dbReference>
<feature type="compositionally biased region" description="Low complexity" evidence="1">
    <location>
        <begin position="258"/>
        <end position="272"/>
    </location>
</feature>
<dbReference type="Pfam" id="PF07839">
    <property type="entry name" value="CaM_binding"/>
    <property type="match status" value="1"/>
</dbReference>
<keyword evidence="4" id="KW-1185">Reference proteome</keyword>
<dbReference type="OrthoDB" id="766386at2759"/>
<feature type="compositionally biased region" description="Acidic residues" evidence="1">
    <location>
        <begin position="464"/>
        <end position="473"/>
    </location>
</feature>
<feature type="compositionally biased region" description="Basic and acidic residues" evidence="1">
    <location>
        <begin position="92"/>
        <end position="106"/>
    </location>
</feature>
<feature type="region of interest" description="Disordered" evidence="1">
    <location>
        <begin position="74"/>
        <end position="373"/>
    </location>
</feature>
<proteinExistence type="predicted"/>
<feature type="domain" description="Calmodulin-binding" evidence="2">
    <location>
        <begin position="492"/>
        <end position="606"/>
    </location>
</feature>
<feature type="compositionally biased region" description="Low complexity" evidence="1">
    <location>
        <begin position="208"/>
        <end position="236"/>
    </location>
</feature>
<dbReference type="EMBL" id="RXIC02000024">
    <property type="protein sequence ID" value="KAB1211491.1"/>
    <property type="molecule type" value="Genomic_DNA"/>
</dbReference>
<dbReference type="InterPro" id="IPR012417">
    <property type="entry name" value="CaM-bd_dom_pln"/>
</dbReference>
<dbReference type="GO" id="GO:0005516">
    <property type="term" value="F:calmodulin binding"/>
    <property type="evidence" value="ECO:0007669"/>
    <property type="project" value="InterPro"/>
</dbReference>
<feature type="compositionally biased region" description="Basic and acidic residues" evidence="1">
    <location>
        <begin position="132"/>
        <end position="141"/>
    </location>
</feature>
<dbReference type="Proteomes" id="UP000516437">
    <property type="component" value="Chromosome 6"/>
</dbReference>
<feature type="compositionally biased region" description="Acidic residues" evidence="1">
    <location>
        <begin position="436"/>
        <end position="456"/>
    </location>
</feature>
<feature type="compositionally biased region" description="Polar residues" evidence="1">
    <location>
        <begin position="242"/>
        <end position="257"/>
    </location>
</feature>
<organism evidence="3 4">
    <name type="scientific">Morella rubra</name>
    <name type="common">Chinese bayberry</name>
    <dbReference type="NCBI Taxonomy" id="262757"/>
    <lineage>
        <taxon>Eukaryota</taxon>
        <taxon>Viridiplantae</taxon>
        <taxon>Streptophyta</taxon>
        <taxon>Embryophyta</taxon>
        <taxon>Tracheophyta</taxon>
        <taxon>Spermatophyta</taxon>
        <taxon>Magnoliopsida</taxon>
        <taxon>eudicotyledons</taxon>
        <taxon>Gunneridae</taxon>
        <taxon>Pentapetalae</taxon>
        <taxon>rosids</taxon>
        <taxon>fabids</taxon>
        <taxon>Fagales</taxon>
        <taxon>Myricaceae</taxon>
        <taxon>Morella</taxon>
    </lineage>
</organism>
<comment type="caution">
    <text evidence="3">The sequence shown here is derived from an EMBL/GenBank/DDBJ whole genome shotgun (WGS) entry which is preliminary data.</text>
</comment>
<sequence>MAEGSVNLTVSPERTVPNEGDLRRNSMGKASSSNRGESIPPHYLRASTGSCHDFCKYGRKHAFEAKARRPILKRVVKKAPKSGNPAVSVDLPGRKEIRVVERKPSSDSKSLASDTPQAIKQELSTKSPDNQHPAESEVPAERKKKLGVKFKSSPSSKTHTFVIPKTMKREGSSAEKIEVSGGKRSTKIQDLNLTTKHHTSLKPKPLAVKPVSSPRSSKPKALMTKPVSSPTSSKPKALMTKPVSSPTFLKPKVSSSAPLKPKPLTVKPVSSPASLTPRALTVKPVSSPKSPGGTSGFRNSDVKIGKTTTGTSKGSVKKALAPPVPSLSLRSSANRVPNLDGRKLRDLKVVPPHMNKNKTRKAEPTQSNSDEVQEKTLYVIEMQTENKPLESDRNQSCVIEPLESAQNESCAIELSSTLSSSPRSSSLPNAGSYSSYEEEYLEECEFSVSEADDDSPSENKETNNTEEADMEEGYEGRPRKAGGVCPEDKDGQSLTLKFRRGKVVDNESVTDSPRRLKFRRGKVLGENQNVKSIARRRTFKKTGVDGNTNGNDPGAQKVVLRHQDVQGKKEAQCLFNLVIEETASKLVEARTSKVKALVGAFETVISLQEKKPSSNAVT</sequence>
<feature type="compositionally biased region" description="Low complexity" evidence="1">
    <location>
        <begin position="305"/>
        <end position="318"/>
    </location>
</feature>
<feature type="compositionally biased region" description="Basic and acidic residues" evidence="1">
    <location>
        <begin position="167"/>
        <end position="178"/>
    </location>
</feature>
<accession>A0A6A1VFJ1</accession>
<evidence type="ECO:0000259" key="2">
    <source>
        <dbReference type="SMART" id="SM01054"/>
    </source>
</evidence>
<protein>
    <recommendedName>
        <fullName evidence="2">Calmodulin-binding domain-containing protein</fullName>
    </recommendedName>
</protein>
<evidence type="ECO:0000313" key="3">
    <source>
        <dbReference type="EMBL" id="KAB1211491.1"/>
    </source>
</evidence>
<gene>
    <name evidence="3" type="ORF">CJ030_MR6G013233</name>
</gene>
<dbReference type="AlphaFoldDB" id="A0A6A1VFJ1"/>
<evidence type="ECO:0000313" key="4">
    <source>
        <dbReference type="Proteomes" id="UP000516437"/>
    </source>
</evidence>
<dbReference type="PANTHER" id="PTHR33349:SF1">
    <property type="entry name" value="EMB|CAB62594.1"/>
    <property type="match status" value="1"/>
</dbReference>
<evidence type="ECO:0000256" key="1">
    <source>
        <dbReference type="SAM" id="MobiDB-lite"/>
    </source>
</evidence>
<feature type="region of interest" description="Disordered" evidence="1">
    <location>
        <begin position="1"/>
        <end position="45"/>
    </location>
</feature>
<feature type="compositionally biased region" description="Low complexity" evidence="1">
    <location>
        <begin position="414"/>
        <end position="435"/>
    </location>
</feature>
<dbReference type="PANTHER" id="PTHR33349">
    <property type="entry name" value="EMB|CAB62594.1"/>
    <property type="match status" value="1"/>
</dbReference>